<dbReference type="CDD" id="cd00090">
    <property type="entry name" value="HTH_ARSR"/>
    <property type="match status" value="1"/>
</dbReference>
<dbReference type="PROSITE" id="PS01125">
    <property type="entry name" value="ROK"/>
    <property type="match status" value="1"/>
</dbReference>
<feature type="domain" description="DUF7343" evidence="2">
    <location>
        <begin position="19"/>
        <end position="63"/>
    </location>
</feature>
<dbReference type="InterPro" id="IPR049874">
    <property type="entry name" value="ROK_cs"/>
</dbReference>
<dbReference type="GO" id="GO:0016301">
    <property type="term" value="F:kinase activity"/>
    <property type="evidence" value="ECO:0007669"/>
    <property type="project" value="UniProtKB-KW"/>
</dbReference>
<accession>A0A852TRX5</accession>
<dbReference type="InterPro" id="IPR055767">
    <property type="entry name" value="DUF7343"/>
</dbReference>
<gene>
    <name evidence="3" type="ORF">HDA32_001889</name>
</gene>
<dbReference type="Proteomes" id="UP000589036">
    <property type="component" value="Unassembled WGS sequence"/>
</dbReference>
<keyword evidence="4" id="KW-1185">Reference proteome</keyword>
<name>A0A852TRX5_9ACTN</name>
<evidence type="ECO:0000256" key="1">
    <source>
        <dbReference type="ARBA" id="ARBA00006479"/>
    </source>
</evidence>
<comment type="similarity">
    <text evidence="1">Belongs to the ROK (NagC/XylR) family.</text>
</comment>
<dbReference type="InterPro" id="IPR036388">
    <property type="entry name" value="WH-like_DNA-bd_sf"/>
</dbReference>
<dbReference type="InterPro" id="IPR036390">
    <property type="entry name" value="WH_DNA-bd_sf"/>
</dbReference>
<dbReference type="InterPro" id="IPR043129">
    <property type="entry name" value="ATPase_NBD"/>
</dbReference>
<dbReference type="Gene3D" id="1.10.10.10">
    <property type="entry name" value="Winged helix-like DNA-binding domain superfamily/Winged helix DNA-binding domain"/>
    <property type="match status" value="1"/>
</dbReference>
<dbReference type="InterPro" id="IPR000600">
    <property type="entry name" value="ROK"/>
</dbReference>
<sequence>MVTDAEVTPGSQAALRQANRQRVVEALREGGTLTQAEIARTTGLSAASVSNIVRDLRGVGTVSVRETSSNGRRARAVTLLRPPGVVVAIDFAFSRLKVALGDSQGRVLLEEAIAYDVAADPERGVRRAVWLAETLLTQARVDHSMVTSVAAAVPGPIDLATGEVGGITCMPRWAGFRPGAELAERLGLPVRVDNDANLCALAEAAEGVARGLDHVVYVNLSEGVGAGVIVSGRLFHGAGGTAGEIGHIGLDERGQVCRCGNRGCLETLVGAPYLLNMLPQQGNLGHPATLADMVGAAHGADPGCRRIVAEAGSALGRGMAIVANMFNPQMVVVGGELAEAGELFLEPMRRAMDLGTLGSALRDLRLVQGRLGSSAALRGALRYALASTG</sequence>
<proteinExistence type="inferred from homology"/>
<dbReference type="AlphaFoldDB" id="A0A852TRX5"/>
<dbReference type="PANTHER" id="PTHR18964">
    <property type="entry name" value="ROK (REPRESSOR, ORF, KINASE) FAMILY"/>
    <property type="match status" value="1"/>
</dbReference>
<dbReference type="Pfam" id="PF00480">
    <property type="entry name" value="ROK"/>
    <property type="match status" value="1"/>
</dbReference>
<dbReference type="InterPro" id="IPR011991">
    <property type="entry name" value="ArsR-like_HTH"/>
</dbReference>
<dbReference type="EMBL" id="JACCCC010000001">
    <property type="protein sequence ID" value="NYE46769.1"/>
    <property type="molecule type" value="Genomic_DNA"/>
</dbReference>
<evidence type="ECO:0000313" key="3">
    <source>
        <dbReference type="EMBL" id="NYE46769.1"/>
    </source>
</evidence>
<dbReference type="PANTHER" id="PTHR18964:SF173">
    <property type="entry name" value="GLUCOKINASE"/>
    <property type="match status" value="1"/>
</dbReference>
<organism evidence="3 4">
    <name type="scientific">Spinactinospora alkalitolerans</name>
    <dbReference type="NCBI Taxonomy" id="687207"/>
    <lineage>
        <taxon>Bacteria</taxon>
        <taxon>Bacillati</taxon>
        <taxon>Actinomycetota</taxon>
        <taxon>Actinomycetes</taxon>
        <taxon>Streptosporangiales</taxon>
        <taxon>Nocardiopsidaceae</taxon>
        <taxon>Spinactinospora</taxon>
    </lineage>
</organism>
<comment type="caution">
    <text evidence="3">The sequence shown here is derived from an EMBL/GenBank/DDBJ whole genome shotgun (WGS) entry which is preliminary data.</text>
</comment>
<dbReference type="SUPFAM" id="SSF46785">
    <property type="entry name" value="Winged helix' DNA-binding domain"/>
    <property type="match status" value="1"/>
</dbReference>
<keyword evidence="3" id="KW-0418">Kinase</keyword>
<keyword evidence="3" id="KW-0808">Transferase</keyword>
<dbReference type="SUPFAM" id="SSF53067">
    <property type="entry name" value="Actin-like ATPase domain"/>
    <property type="match status" value="1"/>
</dbReference>
<reference evidence="3 4" key="1">
    <citation type="submission" date="2020-07" db="EMBL/GenBank/DDBJ databases">
        <title>Sequencing the genomes of 1000 actinobacteria strains.</title>
        <authorList>
            <person name="Klenk H.-P."/>
        </authorList>
    </citation>
    <scope>NUCLEOTIDE SEQUENCE [LARGE SCALE GENOMIC DNA]</scope>
    <source>
        <strain evidence="3 4">CXB654</strain>
    </source>
</reference>
<evidence type="ECO:0000313" key="4">
    <source>
        <dbReference type="Proteomes" id="UP000589036"/>
    </source>
</evidence>
<protein>
    <submittedName>
        <fullName evidence="3">Putative NBD/HSP70 family sugar kinase</fullName>
    </submittedName>
</protein>
<dbReference type="Gene3D" id="3.30.420.40">
    <property type="match status" value="2"/>
</dbReference>
<evidence type="ECO:0000259" key="2">
    <source>
        <dbReference type="Pfam" id="PF24034"/>
    </source>
</evidence>
<dbReference type="Pfam" id="PF24034">
    <property type="entry name" value="DUF7343"/>
    <property type="match status" value="1"/>
</dbReference>